<dbReference type="EMBL" id="GGEC01002343">
    <property type="protein sequence ID" value="MBW82826.1"/>
    <property type="molecule type" value="Transcribed_RNA"/>
</dbReference>
<organism evidence="1">
    <name type="scientific">Rhizophora mucronata</name>
    <name type="common">Asiatic mangrove</name>
    <dbReference type="NCBI Taxonomy" id="61149"/>
    <lineage>
        <taxon>Eukaryota</taxon>
        <taxon>Viridiplantae</taxon>
        <taxon>Streptophyta</taxon>
        <taxon>Embryophyta</taxon>
        <taxon>Tracheophyta</taxon>
        <taxon>Spermatophyta</taxon>
        <taxon>Magnoliopsida</taxon>
        <taxon>eudicotyledons</taxon>
        <taxon>Gunneridae</taxon>
        <taxon>Pentapetalae</taxon>
        <taxon>rosids</taxon>
        <taxon>fabids</taxon>
        <taxon>Malpighiales</taxon>
        <taxon>Rhizophoraceae</taxon>
        <taxon>Rhizophora</taxon>
    </lineage>
</organism>
<proteinExistence type="predicted"/>
<sequence length="56" mass="5810">MLCLESSSRMTSASGNDLMTSSVSPSLLIVLLALVCTLLSSLSGTCTVMWGAEEPD</sequence>
<protein>
    <submittedName>
        <fullName evidence="1">Uncharacterized protein MANES_14G167000</fullName>
    </submittedName>
</protein>
<reference evidence="1" key="1">
    <citation type="submission" date="2018-02" db="EMBL/GenBank/DDBJ databases">
        <title>Rhizophora mucronata_Transcriptome.</title>
        <authorList>
            <person name="Meera S.P."/>
            <person name="Sreeshan A."/>
            <person name="Augustine A."/>
        </authorList>
    </citation>
    <scope>NUCLEOTIDE SEQUENCE</scope>
    <source>
        <tissue evidence="1">Leaf</tissue>
    </source>
</reference>
<dbReference type="AlphaFoldDB" id="A0A2P2INP7"/>
<name>A0A2P2INP7_RHIMU</name>
<evidence type="ECO:0000313" key="1">
    <source>
        <dbReference type="EMBL" id="MBW82826.1"/>
    </source>
</evidence>
<accession>A0A2P2INP7</accession>